<keyword evidence="2 4" id="KW-0694">RNA-binding</keyword>
<protein>
    <recommendedName>
        <fullName evidence="6">DRBM domain-containing protein</fullName>
    </recommendedName>
</protein>
<sequence>MAEEFMHKNRLQEYTQRSSITLPLYQTINEGTPHAPEFRSTVVVDGKNFTSPCTFPTKKAAEQCAAKFALEGIRIINKNKGLSLIHNDTILCKLILHEYSVKMNMNLPTYETSHKPGLIPAFVSSVLFDNKTFKGETAMSKKEAERVAACTVIKYILGNCDTGDIMRQIIESKNKHYAVVHRGKGSCSSLARNAETSGPSSSIQENKMLAPLFYDIPHAVAYSEAFASVPANTAAADSICSAKEEYAGKTEVPSDDPTSHARDVVPISSKGRSREKNEEQCQLKKARVDGQYVTCSRCKSVSRAKLLVYLVTDVLKRLSAHLHGVLTFLFVELS</sequence>
<keyword evidence="1" id="KW-0677">Repeat</keyword>
<evidence type="ECO:0000313" key="7">
    <source>
        <dbReference type="EnsemblPlants" id="Ma02_p24730.5"/>
    </source>
</evidence>
<feature type="domain" description="DRBM" evidence="6">
    <location>
        <begin position="6"/>
        <end position="75"/>
    </location>
</feature>
<dbReference type="PANTHER" id="PTHR46031:SF37">
    <property type="entry name" value="DRBM DOMAIN-CONTAINING PROTEIN"/>
    <property type="match status" value="1"/>
</dbReference>
<feature type="domain" description="DRBM" evidence="6">
    <location>
        <begin position="96"/>
        <end position="158"/>
    </location>
</feature>
<dbReference type="OrthoDB" id="620161at2759"/>
<evidence type="ECO:0000313" key="8">
    <source>
        <dbReference type="Proteomes" id="UP000012960"/>
    </source>
</evidence>
<evidence type="ECO:0000256" key="2">
    <source>
        <dbReference type="ARBA" id="ARBA00022884"/>
    </source>
</evidence>
<evidence type="ECO:0000256" key="1">
    <source>
        <dbReference type="ARBA" id="ARBA00022737"/>
    </source>
</evidence>
<keyword evidence="8" id="KW-1185">Reference proteome</keyword>
<dbReference type="EnsemblPlants" id="Ma02_t24730.5">
    <property type="protein sequence ID" value="Ma02_p24730.5"/>
    <property type="gene ID" value="Ma02_g24730"/>
</dbReference>
<dbReference type="InterPro" id="IPR014720">
    <property type="entry name" value="dsRBD_dom"/>
</dbReference>
<dbReference type="SMART" id="SM00358">
    <property type="entry name" value="DSRM"/>
    <property type="match status" value="2"/>
</dbReference>
<dbReference type="PANTHER" id="PTHR46031">
    <property type="match status" value="1"/>
</dbReference>
<evidence type="ECO:0000256" key="5">
    <source>
        <dbReference type="SAM" id="MobiDB-lite"/>
    </source>
</evidence>
<feature type="region of interest" description="Disordered" evidence="5">
    <location>
        <begin position="249"/>
        <end position="278"/>
    </location>
</feature>
<accession>A0A804I6J7</accession>
<dbReference type="AlphaFoldDB" id="A0A804I6J7"/>
<organism evidence="7 8">
    <name type="scientific">Musa acuminata subsp. malaccensis</name>
    <name type="common">Wild banana</name>
    <name type="synonym">Musa malaccensis</name>
    <dbReference type="NCBI Taxonomy" id="214687"/>
    <lineage>
        <taxon>Eukaryota</taxon>
        <taxon>Viridiplantae</taxon>
        <taxon>Streptophyta</taxon>
        <taxon>Embryophyta</taxon>
        <taxon>Tracheophyta</taxon>
        <taxon>Spermatophyta</taxon>
        <taxon>Magnoliopsida</taxon>
        <taxon>Liliopsida</taxon>
        <taxon>Zingiberales</taxon>
        <taxon>Musaceae</taxon>
        <taxon>Musa</taxon>
    </lineage>
</organism>
<reference evidence="7" key="1">
    <citation type="submission" date="2021-05" db="UniProtKB">
        <authorList>
            <consortium name="EnsemblPlants"/>
        </authorList>
    </citation>
    <scope>IDENTIFICATION</scope>
    <source>
        <strain evidence="7">subsp. malaccensis</strain>
    </source>
</reference>
<evidence type="ECO:0000256" key="4">
    <source>
        <dbReference type="PROSITE-ProRule" id="PRU00266"/>
    </source>
</evidence>
<dbReference type="Proteomes" id="UP000012960">
    <property type="component" value="Unplaced"/>
</dbReference>
<name>A0A804I6J7_MUSAM</name>
<proteinExistence type="predicted"/>
<evidence type="ECO:0000256" key="3">
    <source>
        <dbReference type="ARBA" id="ARBA00037597"/>
    </source>
</evidence>
<dbReference type="SUPFAM" id="SSF54768">
    <property type="entry name" value="dsRNA-binding domain-like"/>
    <property type="match status" value="2"/>
</dbReference>
<comment type="function">
    <text evidence="3">Binds double-stranded RNA.</text>
</comment>
<evidence type="ECO:0000259" key="6">
    <source>
        <dbReference type="PROSITE" id="PS50137"/>
    </source>
</evidence>
<dbReference type="Pfam" id="PF00035">
    <property type="entry name" value="dsrm"/>
    <property type="match status" value="2"/>
</dbReference>
<dbReference type="GO" id="GO:0003723">
    <property type="term" value="F:RNA binding"/>
    <property type="evidence" value="ECO:0007669"/>
    <property type="project" value="UniProtKB-UniRule"/>
</dbReference>
<dbReference type="Gene3D" id="3.30.160.20">
    <property type="match status" value="2"/>
</dbReference>
<dbReference type="Gramene" id="Ma02_t24730.5">
    <property type="protein sequence ID" value="Ma02_p24730.5"/>
    <property type="gene ID" value="Ma02_g24730"/>
</dbReference>
<dbReference type="PROSITE" id="PS50137">
    <property type="entry name" value="DS_RBD"/>
    <property type="match status" value="2"/>
</dbReference>